<dbReference type="AlphaFoldDB" id="A0A8X6NRA1"/>
<gene>
    <name evidence="1" type="ORF">NPIL_161361</name>
</gene>
<accession>A0A8X6NRA1</accession>
<dbReference type="Proteomes" id="UP000887013">
    <property type="component" value="Unassembled WGS sequence"/>
</dbReference>
<evidence type="ECO:0000313" key="2">
    <source>
        <dbReference type="Proteomes" id="UP000887013"/>
    </source>
</evidence>
<keyword evidence="2" id="KW-1185">Reference proteome</keyword>
<dbReference type="EMBL" id="BMAW01107715">
    <property type="protein sequence ID" value="GFT30575.1"/>
    <property type="molecule type" value="Genomic_DNA"/>
</dbReference>
<organism evidence="1 2">
    <name type="scientific">Nephila pilipes</name>
    <name type="common">Giant wood spider</name>
    <name type="synonym">Nephila maculata</name>
    <dbReference type="NCBI Taxonomy" id="299642"/>
    <lineage>
        <taxon>Eukaryota</taxon>
        <taxon>Metazoa</taxon>
        <taxon>Ecdysozoa</taxon>
        <taxon>Arthropoda</taxon>
        <taxon>Chelicerata</taxon>
        <taxon>Arachnida</taxon>
        <taxon>Araneae</taxon>
        <taxon>Araneomorphae</taxon>
        <taxon>Entelegynae</taxon>
        <taxon>Araneoidea</taxon>
        <taxon>Nephilidae</taxon>
        <taxon>Nephila</taxon>
    </lineage>
</organism>
<protein>
    <submittedName>
        <fullName evidence="1">Uncharacterized protein</fullName>
    </submittedName>
</protein>
<comment type="caution">
    <text evidence="1">The sequence shown here is derived from an EMBL/GenBank/DDBJ whole genome shotgun (WGS) entry which is preliminary data.</text>
</comment>
<reference evidence="1" key="1">
    <citation type="submission" date="2020-08" db="EMBL/GenBank/DDBJ databases">
        <title>Multicomponent nature underlies the extraordinary mechanical properties of spider dragline silk.</title>
        <authorList>
            <person name="Kono N."/>
            <person name="Nakamura H."/>
            <person name="Mori M."/>
            <person name="Yoshida Y."/>
            <person name="Ohtoshi R."/>
            <person name="Malay A.D."/>
            <person name="Moran D.A.P."/>
            <person name="Tomita M."/>
            <person name="Numata K."/>
            <person name="Arakawa K."/>
        </authorList>
    </citation>
    <scope>NUCLEOTIDE SEQUENCE</scope>
</reference>
<name>A0A8X6NRA1_NEPPI</name>
<evidence type="ECO:0000313" key="1">
    <source>
        <dbReference type="EMBL" id="GFT30575.1"/>
    </source>
</evidence>
<proteinExistence type="predicted"/>
<sequence>MFYSDFGIGFRPDHSGKGRSCIVCDFGRYSSSRRVRACRLTAKLAAAAAAAASRDGPGRLAGTAAARLQRGDAAGAGFWPAYQAYFAGGSAPAAGGGMRGRMLTRQYGPATQAAQRRWWYAAALY</sequence>